<feature type="region of interest" description="Disordered" evidence="8">
    <location>
        <begin position="371"/>
        <end position="493"/>
    </location>
</feature>
<dbReference type="PANTHER" id="PTHR40021">
    <property type="entry name" value="DEFECT AT LOW TEMPERATURE PROTEIN 1"/>
    <property type="match status" value="1"/>
</dbReference>
<feature type="transmembrane region" description="Helical" evidence="7">
    <location>
        <begin position="130"/>
        <end position="153"/>
    </location>
</feature>
<keyword evidence="4 7" id="KW-0812">Transmembrane</keyword>
<feature type="region of interest" description="Disordered" evidence="8">
    <location>
        <begin position="198"/>
        <end position="218"/>
    </location>
</feature>
<keyword evidence="6 7" id="KW-0472">Membrane</keyword>
<dbReference type="InterPro" id="IPR038869">
    <property type="entry name" value="DLT1"/>
</dbReference>
<evidence type="ECO:0000256" key="2">
    <source>
        <dbReference type="ARBA" id="ARBA00005550"/>
    </source>
</evidence>
<comment type="caution">
    <text evidence="9">The sequence shown here is derived from an EMBL/GenBank/DDBJ whole genome shotgun (WGS) entry which is preliminary data.</text>
</comment>
<reference evidence="9" key="1">
    <citation type="journal article" date="2021" name="Nat. Commun.">
        <title>Genetic determinants of endophytism in the Arabidopsis root mycobiome.</title>
        <authorList>
            <person name="Mesny F."/>
            <person name="Miyauchi S."/>
            <person name="Thiergart T."/>
            <person name="Pickel B."/>
            <person name="Atanasova L."/>
            <person name="Karlsson M."/>
            <person name="Huettel B."/>
            <person name="Barry K.W."/>
            <person name="Haridas S."/>
            <person name="Chen C."/>
            <person name="Bauer D."/>
            <person name="Andreopoulos W."/>
            <person name="Pangilinan J."/>
            <person name="LaButti K."/>
            <person name="Riley R."/>
            <person name="Lipzen A."/>
            <person name="Clum A."/>
            <person name="Drula E."/>
            <person name="Henrissat B."/>
            <person name="Kohler A."/>
            <person name="Grigoriev I.V."/>
            <person name="Martin F.M."/>
            <person name="Hacquard S."/>
        </authorList>
    </citation>
    <scope>NUCLEOTIDE SEQUENCE</scope>
    <source>
        <strain evidence="9">MPI-CAGE-CH-0235</strain>
    </source>
</reference>
<accession>A0A8K0WS60</accession>
<evidence type="ECO:0000256" key="7">
    <source>
        <dbReference type="RuleBase" id="RU367100"/>
    </source>
</evidence>
<keyword evidence="10" id="KW-1185">Reference proteome</keyword>
<evidence type="ECO:0000256" key="1">
    <source>
        <dbReference type="ARBA" id="ARBA00002489"/>
    </source>
</evidence>
<evidence type="ECO:0000256" key="6">
    <source>
        <dbReference type="ARBA" id="ARBA00023136"/>
    </source>
</evidence>
<dbReference type="EMBL" id="JAGPNK010000006">
    <property type="protein sequence ID" value="KAH7320241.1"/>
    <property type="molecule type" value="Genomic_DNA"/>
</dbReference>
<dbReference type="PANTHER" id="PTHR40021:SF1">
    <property type="entry name" value="DEFECT AT LOW TEMPERATURE PROTEIN 1"/>
    <property type="match status" value="1"/>
</dbReference>
<gene>
    <name evidence="7" type="primary">DLT1</name>
    <name evidence="9" type="ORF">B0I35DRAFT_430939</name>
</gene>
<comment type="subcellular location">
    <subcellularLocation>
        <location evidence="7">Membrane</location>
        <topology evidence="7">Multi-pass membrane protein</topology>
    </subcellularLocation>
</comment>
<feature type="compositionally biased region" description="Low complexity" evidence="8">
    <location>
        <begin position="205"/>
        <end position="218"/>
    </location>
</feature>
<dbReference type="OrthoDB" id="4096362at2759"/>
<evidence type="ECO:0000313" key="10">
    <source>
        <dbReference type="Proteomes" id="UP000813444"/>
    </source>
</evidence>
<evidence type="ECO:0000256" key="5">
    <source>
        <dbReference type="ARBA" id="ARBA00022989"/>
    </source>
</evidence>
<evidence type="ECO:0000313" key="9">
    <source>
        <dbReference type="EMBL" id="KAH7320241.1"/>
    </source>
</evidence>
<dbReference type="GO" id="GO:0016020">
    <property type="term" value="C:membrane"/>
    <property type="evidence" value="ECO:0007669"/>
    <property type="project" value="UniProtKB-SubCell"/>
</dbReference>
<feature type="compositionally biased region" description="Low complexity" evidence="8">
    <location>
        <begin position="449"/>
        <end position="486"/>
    </location>
</feature>
<dbReference type="AlphaFoldDB" id="A0A8K0WS60"/>
<name>A0A8K0WS60_9HYPO</name>
<comment type="function">
    <text evidence="1 7">Required for growth under high-pressure and low-temperature conditions.</text>
</comment>
<proteinExistence type="inferred from homology"/>
<feature type="transmembrane region" description="Helical" evidence="7">
    <location>
        <begin position="92"/>
        <end position="110"/>
    </location>
</feature>
<keyword evidence="5 7" id="KW-1133">Transmembrane helix</keyword>
<dbReference type="Proteomes" id="UP000813444">
    <property type="component" value="Unassembled WGS sequence"/>
</dbReference>
<protein>
    <recommendedName>
        <fullName evidence="3 7">Defect at low temperature protein 1</fullName>
    </recommendedName>
</protein>
<evidence type="ECO:0000256" key="8">
    <source>
        <dbReference type="SAM" id="MobiDB-lite"/>
    </source>
</evidence>
<evidence type="ECO:0000256" key="4">
    <source>
        <dbReference type="ARBA" id="ARBA00022692"/>
    </source>
</evidence>
<evidence type="ECO:0000256" key="3">
    <source>
        <dbReference type="ARBA" id="ARBA00021353"/>
    </source>
</evidence>
<sequence>MPAGNIFSRRNLPFSLPFNTTFTTTTSSSVHRIESPRSPTTVLWPRRRCLLSPSRLSNAISRFIDRQITPSVFSHPGHAKDAMGYRRIFFRFIYRSIYVILYLLLLALLLVTPADAIQRSLPDDRTYNVWILAICYVATVLVVAFVYALRLYINKTALASIPKTWVPIDKSDVKKAVYKMIQGGLNRSAAISYEARPRVQTPGESNHQQTSSHPHSTSLTRVPTFLEDFLLSLPSQEAVWGKIEHPGWASPNSPDLPNLEYHTIISELPNLIEAKALTLAPSDPTSQTDPPLLDAAAVSLLQRPHHLHLRGYLDHLSTLGVIEMDGTVLEFLSHYELARFSNRPISEARFRDMMHLFAEMLRSMKPLDPDALDPSYSHNGDADSLAATESDIDNDAPMMTNPSTPGNLSRTATVSTRGSGRGVVGEASSRTWHRYRTAPTTPRSRRAGRLSPASSEASFSQSRRPYPVSQPSSSSLRSKTSSDSNSVIRLATGDDSDVLPYVLTLRETAQT</sequence>
<organism evidence="9 10">
    <name type="scientific">Stachybotrys elegans</name>
    <dbReference type="NCBI Taxonomy" id="80388"/>
    <lineage>
        <taxon>Eukaryota</taxon>
        <taxon>Fungi</taxon>
        <taxon>Dikarya</taxon>
        <taxon>Ascomycota</taxon>
        <taxon>Pezizomycotina</taxon>
        <taxon>Sordariomycetes</taxon>
        <taxon>Hypocreomycetidae</taxon>
        <taxon>Hypocreales</taxon>
        <taxon>Stachybotryaceae</taxon>
        <taxon>Stachybotrys</taxon>
    </lineage>
</organism>
<feature type="compositionally biased region" description="Polar residues" evidence="8">
    <location>
        <begin position="400"/>
        <end position="412"/>
    </location>
</feature>
<comment type="similarity">
    <text evidence="2 7">Belongs to the DLT1 family.</text>
</comment>